<proteinExistence type="predicted"/>
<dbReference type="EMBL" id="SWFS01000418">
    <property type="protein sequence ID" value="KAA8905318.1"/>
    <property type="molecule type" value="Genomic_DNA"/>
</dbReference>
<dbReference type="Proteomes" id="UP000761534">
    <property type="component" value="Unassembled WGS sequence"/>
</dbReference>
<feature type="domain" description="RRM" evidence="9">
    <location>
        <begin position="333"/>
        <end position="410"/>
    </location>
</feature>
<feature type="domain" description="RRM" evidence="9">
    <location>
        <begin position="56"/>
        <end position="129"/>
    </location>
</feature>
<feature type="region of interest" description="Disordered" evidence="8">
    <location>
        <begin position="410"/>
        <end position="434"/>
    </location>
</feature>
<feature type="region of interest" description="Disordered" evidence="8">
    <location>
        <begin position="1"/>
        <end position="23"/>
    </location>
</feature>
<gene>
    <name evidence="10" type="ORF">TRICI_005314</name>
</gene>
<evidence type="ECO:0000256" key="2">
    <source>
        <dbReference type="ARBA" id="ARBA00004496"/>
    </source>
</evidence>
<dbReference type="VEuPathDB" id="FungiDB:TRICI_005314"/>
<dbReference type="GO" id="GO:0005737">
    <property type="term" value="C:cytoplasm"/>
    <property type="evidence" value="ECO:0007669"/>
    <property type="project" value="UniProtKB-SubCell"/>
</dbReference>
<evidence type="ECO:0000259" key="9">
    <source>
        <dbReference type="PROSITE" id="PS50102"/>
    </source>
</evidence>
<evidence type="ECO:0000256" key="7">
    <source>
        <dbReference type="PROSITE-ProRule" id="PRU00176"/>
    </source>
</evidence>
<dbReference type="AlphaFoldDB" id="A0A642V0J2"/>
<organism evidence="10 11">
    <name type="scientific">Trichomonascus ciferrii</name>
    <dbReference type="NCBI Taxonomy" id="44093"/>
    <lineage>
        <taxon>Eukaryota</taxon>
        <taxon>Fungi</taxon>
        <taxon>Dikarya</taxon>
        <taxon>Ascomycota</taxon>
        <taxon>Saccharomycotina</taxon>
        <taxon>Dipodascomycetes</taxon>
        <taxon>Dipodascales</taxon>
        <taxon>Trichomonascaceae</taxon>
        <taxon>Trichomonascus</taxon>
        <taxon>Trichomonascus ciferrii complex</taxon>
    </lineage>
</organism>
<comment type="caution">
    <text evidence="10">The sequence shown here is derived from an EMBL/GenBank/DDBJ whole genome shotgun (WGS) entry which is preliminary data.</text>
</comment>
<protein>
    <recommendedName>
        <fullName evidence="9">RRM domain-containing protein</fullName>
    </recommendedName>
</protein>
<feature type="compositionally biased region" description="Basic and acidic residues" evidence="8">
    <location>
        <begin position="1"/>
        <end position="16"/>
    </location>
</feature>
<dbReference type="FunFam" id="3.30.70.330:FF:000651">
    <property type="entry name" value="Poly(A) binding protein cytoplasmic 1 like"/>
    <property type="match status" value="1"/>
</dbReference>
<dbReference type="InterPro" id="IPR003954">
    <property type="entry name" value="RRM_euk-type"/>
</dbReference>
<evidence type="ECO:0000256" key="5">
    <source>
        <dbReference type="ARBA" id="ARBA00022884"/>
    </source>
</evidence>
<dbReference type="SMART" id="SM00360">
    <property type="entry name" value="RRM"/>
    <property type="match status" value="4"/>
</dbReference>
<dbReference type="PANTHER" id="PTHR48027">
    <property type="entry name" value="HETEROGENEOUS NUCLEAR RIBONUCLEOPROTEIN 87F-RELATED"/>
    <property type="match status" value="1"/>
</dbReference>
<keyword evidence="11" id="KW-1185">Reference proteome</keyword>
<evidence type="ECO:0000256" key="8">
    <source>
        <dbReference type="SAM" id="MobiDB-lite"/>
    </source>
</evidence>
<dbReference type="Gene3D" id="3.30.70.330">
    <property type="match status" value="4"/>
</dbReference>
<keyword evidence="5 7" id="KW-0694">RNA-binding</keyword>
<name>A0A642V0J2_9ASCO</name>
<dbReference type="SMART" id="SM00361">
    <property type="entry name" value="RRM_1"/>
    <property type="match status" value="2"/>
</dbReference>
<keyword evidence="4" id="KW-0677">Repeat</keyword>
<dbReference type="OrthoDB" id="19742at2759"/>
<feature type="domain" description="RRM" evidence="9">
    <location>
        <begin position="234"/>
        <end position="312"/>
    </location>
</feature>
<evidence type="ECO:0000256" key="1">
    <source>
        <dbReference type="ARBA" id="ARBA00004123"/>
    </source>
</evidence>
<dbReference type="Pfam" id="PF00076">
    <property type="entry name" value="RRM_1"/>
    <property type="match status" value="4"/>
</dbReference>
<comment type="subcellular location">
    <subcellularLocation>
        <location evidence="2">Cytoplasm</location>
    </subcellularLocation>
    <subcellularLocation>
        <location evidence="1">Nucleus</location>
    </subcellularLocation>
</comment>
<evidence type="ECO:0000256" key="3">
    <source>
        <dbReference type="ARBA" id="ARBA00022490"/>
    </source>
</evidence>
<dbReference type="CDD" id="cd00590">
    <property type="entry name" value="RRM_SF"/>
    <property type="match status" value="2"/>
</dbReference>
<evidence type="ECO:0000256" key="4">
    <source>
        <dbReference type="ARBA" id="ARBA00022737"/>
    </source>
</evidence>
<accession>A0A642V0J2</accession>
<dbReference type="GO" id="GO:0005634">
    <property type="term" value="C:nucleus"/>
    <property type="evidence" value="ECO:0007669"/>
    <property type="project" value="UniProtKB-SubCell"/>
</dbReference>
<evidence type="ECO:0000313" key="10">
    <source>
        <dbReference type="EMBL" id="KAA8905318.1"/>
    </source>
</evidence>
<keyword evidence="3" id="KW-0963">Cytoplasm</keyword>
<dbReference type="GO" id="GO:0003723">
    <property type="term" value="F:RNA binding"/>
    <property type="evidence" value="ECO:0007669"/>
    <property type="project" value="UniProtKB-UniRule"/>
</dbReference>
<dbReference type="InterPro" id="IPR000504">
    <property type="entry name" value="RRM_dom"/>
</dbReference>
<dbReference type="InterPro" id="IPR052462">
    <property type="entry name" value="SLIRP/GR-RBP-like"/>
</dbReference>
<dbReference type="InterPro" id="IPR012677">
    <property type="entry name" value="Nucleotide-bd_a/b_plait_sf"/>
</dbReference>
<evidence type="ECO:0000313" key="11">
    <source>
        <dbReference type="Proteomes" id="UP000761534"/>
    </source>
</evidence>
<dbReference type="SUPFAM" id="SSF54928">
    <property type="entry name" value="RNA-binding domain, RBD"/>
    <property type="match status" value="3"/>
</dbReference>
<evidence type="ECO:0000256" key="6">
    <source>
        <dbReference type="ARBA" id="ARBA00023242"/>
    </source>
</evidence>
<keyword evidence="6" id="KW-0539">Nucleus</keyword>
<sequence length="494" mass="55991">MEENRESCSIHGSDHQSDEEEEEYAIFNLPAKTVYSAPQTPSSSSAMSKIGSSSEASLYVGDLDPAVTEAMLHEHFRRCGEIKSIRLCRDAATQKSLCYGYLNFHSEESRKLALEKYNFTRILGKPCRLMKIFKDLDEQKKTGGNIYVRNLAPTVDSKLLYDTFSMFGPIISCKVSLNDSGQSLGRGYVQYSTKESANEAVVQINGKIINGRPLQVDHYLTREERKKYFNGTNSSLFIRGTPRDCSEHELELLFACYGPVKSVYLPCIGTTTDKRGWGYVNFHREHDADVAMRFLNGFDLRGQILSVTKSRPKQTDGQKQEQTNLSKEIHACIGNLPTSVTEQTLIRDLSCLRNIIGPLNSVHIYRDHEGRSLGQAVITLKSPHQAFQLVYYLNGRRIQNQRITVALLEPTQARPKQDENSSPLRHPRQLHPVNSAPQPAISYMPQMSYFPPHSTHHTPLFHPPPNPPQNHIPMLFPVRNMNIYARSPLVRKKK</sequence>
<dbReference type="PROSITE" id="PS50102">
    <property type="entry name" value="RRM"/>
    <property type="match status" value="4"/>
</dbReference>
<feature type="domain" description="RRM" evidence="9">
    <location>
        <begin position="144"/>
        <end position="221"/>
    </location>
</feature>
<dbReference type="InterPro" id="IPR035979">
    <property type="entry name" value="RBD_domain_sf"/>
</dbReference>
<reference evidence="10" key="1">
    <citation type="journal article" date="2019" name="G3 (Bethesda)">
        <title>Genome Assemblies of Two Rare Opportunistic Yeast Pathogens: Diutina rugosa (syn. Candida rugosa) and Trichomonascus ciferrii (syn. Candida ciferrii).</title>
        <authorList>
            <person name="Mixao V."/>
            <person name="Saus E."/>
            <person name="Hansen A.P."/>
            <person name="Lass-Florl C."/>
            <person name="Gabaldon T."/>
        </authorList>
    </citation>
    <scope>NUCLEOTIDE SEQUENCE</scope>
    <source>
        <strain evidence="10">CBS 4856</strain>
    </source>
</reference>